<dbReference type="STRING" id="530564.Psta_4210"/>
<sequence precursor="true">MVALASSTTFALVCLLGSWFAEAVPVAGASELLGSPAVTKISLLADVAPFPNFSDRKMARAVGLAAIAGLIILGFTMVGLVWWGARYTRRYMNQPSAHHPTPRPPADDWIKP</sequence>
<accession>D2R409</accession>
<feature type="signal peptide" evidence="3">
    <location>
        <begin position="1"/>
        <end position="23"/>
    </location>
</feature>
<keyword evidence="2" id="KW-0812">Transmembrane</keyword>
<dbReference type="AlphaFoldDB" id="D2R409"/>
<proteinExistence type="predicted"/>
<name>D2R409_PIRSD</name>
<keyword evidence="3" id="KW-0732">Signal</keyword>
<evidence type="ECO:0000256" key="2">
    <source>
        <dbReference type="SAM" id="Phobius"/>
    </source>
</evidence>
<dbReference type="EMBL" id="CP001848">
    <property type="protein sequence ID" value="ADB18858.1"/>
    <property type="molecule type" value="Genomic_DNA"/>
</dbReference>
<gene>
    <name evidence="4" type="ordered locus">Psta_4210</name>
</gene>
<protein>
    <submittedName>
        <fullName evidence="4">Uncharacterized protein</fullName>
    </submittedName>
</protein>
<evidence type="ECO:0000256" key="3">
    <source>
        <dbReference type="SAM" id="SignalP"/>
    </source>
</evidence>
<reference evidence="4 5" key="1">
    <citation type="journal article" date="2009" name="Stand. Genomic Sci.">
        <title>Complete genome sequence of Pirellula staleyi type strain (ATCC 27377).</title>
        <authorList>
            <person name="Clum A."/>
            <person name="Tindall B.J."/>
            <person name="Sikorski J."/>
            <person name="Ivanova N."/>
            <person name="Mavrommatis K."/>
            <person name="Lucas S."/>
            <person name="Glavina del Rio T."/>
            <person name="Nolan M."/>
            <person name="Chen F."/>
            <person name="Tice H."/>
            <person name="Pitluck S."/>
            <person name="Cheng J.F."/>
            <person name="Chertkov O."/>
            <person name="Brettin T."/>
            <person name="Han C."/>
            <person name="Detter J.C."/>
            <person name="Kuske C."/>
            <person name="Bruce D."/>
            <person name="Goodwin L."/>
            <person name="Ovchinikova G."/>
            <person name="Pati A."/>
            <person name="Mikhailova N."/>
            <person name="Chen A."/>
            <person name="Palaniappan K."/>
            <person name="Land M."/>
            <person name="Hauser L."/>
            <person name="Chang Y.J."/>
            <person name="Jeffries C.D."/>
            <person name="Chain P."/>
            <person name="Rohde M."/>
            <person name="Goker M."/>
            <person name="Bristow J."/>
            <person name="Eisen J.A."/>
            <person name="Markowitz V."/>
            <person name="Hugenholtz P."/>
            <person name="Kyrpides N.C."/>
            <person name="Klenk H.P."/>
            <person name="Lapidus A."/>
        </authorList>
    </citation>
    <scope>NUCLEOTIDE SEQUENCE [LARGE SCALE GENOMIC DNA]</scope>
    <source>
        <strain evidence="5">ATCC 27377 / DSM 6068 / ICPB 4128</strain>
    </source>
</reference>
<keyword evidence="2" id="KW-0472">Membrane</keyword>
<feature type="transmembrane region" description="Helical" evidence="2">
    <location>
        <begin position="61"/>
        <end position="83"/>
    </location>
</feature>
<dbReference type="KEGG" id="psl:Psta_4210"/>
<dbReference type="Proteomes" id="UP000001887">
    <property type="component" value="Chromosome"/>
</dbReference>
<keyword evidence="5" id="KW-1185">Reference proteome</keyword>
<keyword evidence="2" id="KW-1133">Transmembrane helix</keyword>
<evidence type="ECO:0000313" key="4">
    <source>
        <dbReference type="EMBL" id="ADB18858.1"/>
    </source>
</evidence>
<evidence type="ECO:0000256" key="1">
    <source>
        <dbReference type="SAM" id="MobiDB-lite"/>
    </source>
</evidence>
<feature type="region of interest" description="Disordered" evidence="1">
    <location>
        <begin position="93"/>
        <end position="112"/>
    </location>
</feature>
<organism evidence="4 5">
    <name type="scientific">Pirellula staleyi (strain ATCC 27377 / DSM 6068 / ICPB 4128)</name>
    <name type="common">Pirella staleyi</name>
    <dbReference type="NCBI Taxonomy" id="530564"/>
    <lineage>
        <taxon>Bacteria</taxon>
        <taxon>Pseudomonadati</taxon>
        <taxon>Planctomycetota</taxon>
        <taxon>Planctomycetia</taxon>
        <taxon>Pirellulales</taxon>
        <taxon>Pirellulaceae</taxon>
        <taxon>Pirellula</taxon>
    </lineage>
</organism>
<evidence type="ECO:0000313" key="5">
    <source>
        <dbReference type="Proteomes" id="UP000001887"/>
    </source>
</evidence>
<dbReference type="HOGENOM" id="CLU_2143511_0_0_0"/>
<feature type="chain" id="PRO_5003036190" evidence="3">
    <location>
        <begin position="24"/>
        <end position="112"/>
    </location>
</feature>